<accession>J3P2T4</accession>
<evidence type="ECO:0000256" key="2">
    <source>
        <dbReference type="SAM" id="Phobius"/>
    </source>
</evidence>
<reference evidence="4" key="4">
    <citation type="journal article" date="2015" name="G3 (Bethesda)">
        <title>Genome sequences of three phytopathogenic species of the Magnaporthaceae family of fungi.</title>
        <authorList>
            <person name="Okagaki L.H."/>
            <person name="Nunes C.C."/>
            <person name="Sailsbery J."/>
            <person name="Clay B."/>
            <person name="Brown D."/>
            <person name="John T."/>
            <person name="Oh Y."/>
            <person name="Young N."/>
            <person name="Fitzgerald M."/>
            <person name="Haas B.J."/>
            <person name="Zeng Q."/>
            <person name="Young S."/>
            <person name="Adiconis X."/>
            <person name="Fan L."/>
            <person name="Levin J.Z."/>
            <person name="Mitchell T.K."/>
            <person name="Okubara P.A."/>
            <person name="Farman M.L."/>
            <person name="Kohn L.M."/>
            <person name="Birren B."/>
            <person name="Ma L.-J."/>
            <person name="Dean R.A."/>
        </authorList>
    </citation>
    <scope>NUCLEOTIDE SEQUENCE</scope>
    <source>
        <strain evidence="4">R3-111a-1</strain>
    </source>
</reference>
<evidence type="ECO:0000313" key="5">
    <source>
        <dbReference type="Proteomes" id="UP000006039"/>
    </source>
</evidence>
<organism evidence="3">
    <name type="scientific">Gaeumannomyces tritici (strain R3-111a-1)</name>
    <name type="common">Wheat and barley take-all root rot fungus</name>
    <name type="synonym">Gaeumannomyces graminis var. tritici</name>
    <dbReference type="NCBI Taxonomy" id="644352"/>
    <lineage>
        <taxon>Eukaryota</taxon>
        <taxon>Fungi</taxon>
        <taxon>Dikarya</taxon>
        <taxon>Ascomycota</taxon>
        <taxon>Pezizomycotina</taxon>
        <taxon>Sordariomycetes</taxon>
        <taxon>Sordariomycetidae</taxon>
        <taxon>Magnaporthales</taxon>
        <taxon>Magnaporthaceae</taxon>
        <taxon>Gaeumannomyces</taxon>
    </lineage>
</organism>
<feature type="region of interest" description="Disordered" evidence="1">
    <location>
        <begin position="474"/>
        <end position="545"/>
    </location>
</feature>
<dbReference type="EMBL" id="GL385398">
    <property type="protein sequence ID" value="EJT73976.1"/>
    <property type="molecule type" value="Genomic_DNA"/>
</dbReference>
<dbReference type="RefSeq" id="XP_009223920.1">
    <property type="nucleotide sequence ID" value="XM_009225656.1"/>
</dbReference>
<feature type="compositionally biased region" description="Polar residues" evidence="1">
    <location>
        <begin position="313"/>
        <end position="325"/>
    </location>
</feature>
<keyword evidence="2" id="KW-0812">Transmembrane</keyword>
<feature type="compositionally biased region" description="Basic and acidic residues" evidence="1">
    <location>
        <begin position="488"/>
        <end position="504"/>
    </location>
</feature>
<reference evidence="5" key="1">
    <citation type="submission" date="2010-07" db="EMBL/GenBank/DDBJ databases">
        <title>The genome sequence of Gaeumannomyces graminis var. tritici strain R3-111a-1.</title>
        <authorList>
            <consortium name="The Broad Institute Genome Sequencing Platform"/>
            <person name="Ma L.-J."/>
            <person name="Dead R."/>
            <person name="Young S."/>
            <person name="Zeng Q."/>
            <person name="Koehrsen M."/>
            <person name="Alvarado L."/>
            <person name="Berlin A."/>
            <person name="Chapman S.B."/>
            <person name="Chen Z."/>
            <person name="Freedman E."/>
            <person name="Gellesch M."/>
            <person name="Goldberg J."/>
            <person name="Griggs A."/>
            <person name="Gujja S."/>
            <person name="Heilman E.R."/>
            <person name="Heiman D."/>
            <person name="Hepburn T."/>
            <person name="Howarth C."/>
            <person name="Jen D."/>
            <person name="Larson L."/>
            <person name="Mehta T."/>
            <person name="Neiman D."/>
            <person name="Pearson M."/>
            <person name="Roberts A."/>
            <person name="Saif S."/>
            <person name="Shea T."/>
            <person name="Shenoy N."/>
            <person name="Sisk P."/>
            <person name="Stolte C."/>
            <person name="Sykes S."/>
            <person name="Walk T."/>
            <person name="White J."/>
            <person name="Yandava C."/>
            <person name="Haas B."/>
            <person name="Nusbaum C."/>
            <person name="Birren B."/>
        </authorList>
    </citation>
    <scope>NUCLEOTIDE SEQUENCE [LARGE SCALE GENOMIC DNA]</scope>
    <source>
        <strain evidence="5">R3-111a-1</strain>
    </source>
</reference>
<keyword evidence="2" id="KW-0472">Membrane</keyword>
<feature type="region of interest" description="Disordered" evidence="1">
    <location>
        <begin position="19"/>
        <end position="45"/>
    </location>
</feature>
<reference evidence="3" key="2">
    <citation type="submission" date="2010-07" db="EMBL/GenBank/DDBJ databases">
        <authorList>
            <consortium name="The Broad Institute Genome Sequencing Platform"/>
            <consortium name="Broad Institute Genome Sequencing Center for Infectious Disease"/>
            <person name="Ma L.-J."/>
            <person name="Dead R."/>
            <person name="Young S."/>
            <person name="Zeng Q."/>
            <person name="Koehrsen M."/>
            <person name="Alvarado L."/>
            <person name="Berlin A."/>
            <person name="Chapman S.B."/>
            <person name="Chen Z."/>
            <person name="Freedman E."/>
            <person name="Gellesch M."/>
            <person name="Goldberg J."/>
            <person name="Griggs A."/>
            <person name="Gujja S."/>
            <person name="Heilman E.R."/>
            <person name="Heiman D."/>
            <person name="Hepburn T."/>
            <person name="Howarth C."/>
            <person name="Jen D."/>
            <person name="Larson L."/>
            <person name="Mehta T."/>
            <person name="Neiman D."/>
            <person name="Pearson M."/>
            <person name="Roberts A."/>
            <person name="Saif S."/>
            <person name="Shea T."/>
            <person name="Shenoy N."/>
            <person name="Sisk P."/>
            <person name="Stolte C."/>
            <person name="Sykes S."/>
            <person name="Walk T."/>
            <person name="White J."/>
            <person name="Yandava C."/>
            <person name="Haas B."/>
            <person name="Nusbaum C."/>
            <person name="Birren B."/>
        </authorList>
    </citation>
    <scope>NUCLEOTIDE SEQUENCE</scope>
    <source>
        <strain evidence="3">R3-111a-1</strain>
    </source>
</reference>
<gene>
    <name evidence="4" type="primary">20348284</name>
    <name evidence="3" type="ORF">GGTG_07826</name>
</gene>
<dbReference type="HOGENOM" id="CLU_499699_0_0_1"/>
<dbReference type="AlphaFoldDB" id="J3P2T4"/>
<evidence type="ECO:0000313" key="3">
    <source>
        <dbReference type="EMBL" id="EJT73976.1"/>
    </source>
</evidence>
<name>J3P2T4_GAET3</name>
<sequence>MAWMSLFAARAKALRWHDGAGEPSWRPVRQTATNSRPLDDSSLVPTPTLASQGLLHPRDIDDQTLVPEESKPSAGLIAGAAVGALLAVLAAASGLVLPGPAGGGGDDPQLHSAHLLLGLVDDGHAPTEMEAKASPRPVSELQAGFLPLEMGAAPLGERQAHVGPVAELPADAVGGDGEAHRGGDEALKEAQKLGDTPELCADPGKFMLDVDQCVGCVDEQPGTSPSILRMILPQDLEGFFLCCEQTKFLGEFMAGLRLNHHRAQHKQCRLAYYRKRHRLTHQHKKYQLTYQHKQHHPAHQHKQHQHVCHQYQRGSEQSIASSGHNSRVDAGTASGTNNSCGGIEPRHKRSLARGHPADGLVPYVVYCTKTDAFAPSTGPARQLALGLSKRRPVSTATGLPAVTRAANLNATGWTAVAKAVDLGPSTGESKSLSKEESFDVLADAVMAAPAGAAAVAILAVGVAVFYRRRRRIRKRKKDRPEGGGGGDIEDKPQLHSDHLPRVDVQEMDAWQPPGELAGVQPPRLAELPAKEPAATEMAASSDGQR</sequence>
<feature type="transmembrane region" description="Helical" evidence="2">
    <location>
        <begin position="444"/>
        <end position="466"/>
    </location>
</feature>
<dbReference type="OrthoDB" id="10679922at2759"/>
<dbReference type="eggNOG" id="ENOG502RNAN">
    <property type="taxonomic scope" value="Eukaryota"/>
</dbReference>
<keyword evidence="2" id="KW-1133">Transmembrane helix</keyword>
<proteinExistence type="predicted"/>
<dbReference type="VEuPathDB" id="FungiDB:GGTG_07826"/>
<evidence type="ECO:0000256" key="1">
    <source>
        <dbReference type="SAM" id="MobiDB-lite"/>
    </source>
</evidence>
<evidence type="ECO:0000313" key="4">
    <source>
        <dbReference type="EnsemblFungi" id="EJT73976"/>
    </source>
</evidence>
<reference evidence="4" key="5">
    <citation type="submission" date="2018-04" db="UniProtKB">
        <authorList>
            <consortium name="EnsemblFungi"/>
        </authorList>
    </citation>
    <scope>IDENTIFICATION</scope>
    <source>
        <strain evidence="4">R3-111a-1</strain>
    </source>
</reference>
<reference evidence="3" key="3">
    <citation type="submission" date="2010-09" db="EMBL/GenBank/DDBJ databases">
        <title>Annotation of Gaeumannomyces graminis var. tritici R3-111a-1.</title>
        <authorList>
            <consortium name="The Broad Institute Genome Sequencing Platform"/>
            <person name="Ma L.-J."/>
            <person name="Dead R."/>
            <person name="Young S.K."/>
            <person name="Zeng Q."/>
            <person name="Gargeya S."/>
            <person name="Fitzgerald M."/>
            <person name="Haas B."/>
            <person name="Abouelleil A."/>
            <person name="Alvarado L."/>
            <person name="Arachchi H.M."/>
            <person name="Berlin A."/>
            <person name="Brown A."/>
            <person name="Chapman S.B."/>
            <person name="Chen Z."/>
            <person name="Dunbar C."/>
            <person name="Freedman E."/>
            <person name="Gearin G."/>
            <person name="Gellesch M."/>
            <person name="Goldberg J."/>
            <person name="Griggs A."/>
            <person name="Gujja S."/>
            <person name="Heiman D."/>
            <person name="Howarth C."/>
            <person name="Larson L."/>
            <person name="Lui A."/>
            <person name="MacDonald P.J.P."/>
            <person name="Mehta T."/>
            <person name="Montmayeur A."/>
            <person name="Murphy C."/>
            <person name="Neiman D."/>
            <person name="Pearson M."/>
            <person name="Priest M."/>
            <person name="Roberts A."/>
            <person name="Saif S."/>
            <person name="Shea T."/>
            <person name="Shenoy N."/>
            <person name="Sisk P."/>
            <person name="Stolte C."/>
            <person name="Sykes S."/>
            <person name="Yandava C."/>
            <person name="Wortman J."/>
            <person name="Nusbaum C."/>
            <person name="Birren B."/>
        </authorList>
    </citation>
    <scope>NUCLEOTIDE SEQUENCE</scope>
    <source>
        <strain evidence="3">R3-111a-1</strain>
    </source>
</reference>
<dbReference type="EnsemblFungi" id="EJT73976">
    <property type="protein sequence ID" value="EJT73976"/>
    <property type="gene ID" value="GGTG_07826"/>
</dbReference>
<protein>
    <submittedName>
        <fullName evidence="3 4">Uncharacterized protein</fullName>
    </submittedName>
</protein>
<dbReference type="GeneID" id="20348284"/>
<keyword evidence="5" id="KW-1185">Reference proteome</keyword>
<feature type="region of interest" description="Disordered" evidence="1">
    <location>
        <begin position="293"/>
        <end position="354"/>
    </location>
</feature>
<dbReference type="Proteomes" id="UP000006039">
    <property type="component" value="Unassembled WGS sequence"/>
</dbReference>
<feature type="compositionally biased region" description="Basic residues" evidence="1">
    <location>
        <begin position="293"/>
        <end position="307"/>
    </location>
</feature>